<evidence type="ECO:0000313" key="2">
    <source>
        <dbReference type="EMBL" id="MBE1523723.1"/>
    </source>
</evidence>
<feature type="region of interest" description="Disordered" evidence="1">
    <location>
        <begin position="116"/>
        <end position="137"/>
    </location>
</feature>
<evidence type="ECO:0000313" key="3">
    <source>
        <dbReference type="Proteomes" id="UP000643525"/>
    </source>
</evidence>
<evidence type="ECO:0000256" key="1">
    <source>
        <dbReference type="SAM" id="MobiDB-lite"/>
    </source>
</evidence>
<reference evidence="2 3" key="1">
    <citation type="submission" date="2020-10" db="EMBL/GenBank/DDBJ databases">
        <title>Sequencing the genomes of 1000 actinobacteria strains.</title>
        <authorList>
            <person name="Klenk H.-P."/>
        </authorList>
    </citation>
    <scope>NUCLEOTIDE SEQUENCE [LARGE SCALE GENOMIC DNA]</scope>
    <source>
        <strain evidence="2 3">DSM 15666</strain>
    </source>
</reference>
<dbReference type="Proteomes" id="UP000643525">
    <property type="component" value="Unassembled WGS sequence"/>
</dbReference>
<comment type="caution">
    <text evidence="2">The sequence shown here is derived from an EMBL/GenBank/DDBJ whole genome shotgun (WGS) entry which is preliminary data.</text>
</comment>
<dbReference type="EMBL" id="JADBED010000001">
    <property type="protein sequence ID" value="MBE1523723.1"/>
    <property type="molecule type" value="Genomic_DNA"/>
</dbReference>
<keyword evidence="3" id="KW-1185">Reference proteome</keyword>
<proteinExistence type="predicted"/>
<dbReference type="RefSeq" id="WP_192594837.1">
    <property type="nucleotide sequence ID" value="NZ_BAAALJ010000014.1"/>
</dbReference>
<feature type="region of interest" description="Disordered" evidence="1">
    <location>
        <begin position="1"/>
        <end position="28"/>
    </location>
</feature>
<feature type="region of interest" description="Disordered" evidence="1">
    <location>
        <begin position="78"/>
        <end position="97"/>
    </location>
</feature>
<name>A0ABR9JD60_9MICC</name>
<sequence>MTTDSENGRSDVSPEHSSSPVSDPELRPEEVVTALLRQQKALLAELSWAYNQLERSQESDLAEIRSRLSQLEYRLAKSGKGRALPASEDGSPSTSWFAGTRKRVEFTVRNPRKALRLAERRLRGQPSDSAPEAGRST</sequence>
<organism evidence="2 3">
    <name type="scientific">Nesterenkonia lutea</name>
    <dbReference type="NCBI Taxonomy" id="272919"/>
    <lineage>
        <taxon>Bacteria</taxon>
        <taxon>Bacillati</taxon>
        <taxon>Actinomycetota</taxon>
        <taxon>Actinomycetes</taxon>
        <taxon>Micrococcales</taxon>
        <taxon>Micrococcaceae</taxon>
        <taxon>Nesterenkonia</taxon>
    </lineage>
</organism>
<gene>
    <name evidence="2" type="ORF">H4W27_000841</name>
</gene>
<protein>
    <submittedName>
        <fullName evidence="2">Uncharacterized protein</fullName>
    </submittedName>
</protein>
<feature type="compositionally biased region" description="Basic and acidic residues" evidence="1">
    <location>
        <begin position="1"/>
        <end position="14"/>
    </location>
</feature>
<accession>A0ABR9JD60</accession>